<dbReference type="Proteomes" id="UP000251402">
    <property type="component" value="Chromosome"/>
</dbReference>
<reference evidence="3" key="1">
    <citation type="submission" date="2019-08" db="EMBL/GenBank/DDBJ databases">
        <title>Comparative genome analysis confer to the adaptation heavy metal polluted environment.</title>
        <authorList>
            <person name="Li Y."/>
        </authorList>
    </citation>
    <scope>NUCLEOTIDE SEQUENCE [LARGE SCALE GENOMIC DNA]</scope>
    <source>
        <strain evidence="3">P1</strain>
    </source>
</reference>
<feature type="domain" description="DUF5648" evidence="2">
    <location>
        <begin position="32"/>
        <end position="157"/>
    </location>
</feature>
<gene>
    <name evidence="3" type="ORF">DEO27_021930</name>
</gene>
<dbReference type="InterPro" id="IPR043708">
    <property type="entry name" value="DUF5648"/>
</dbReference>
<dbReference type="OrthoDB" id="1266847at2"/>
<accession>A0A5C1I2W8</accession>
<keyword evidence="1" id="KW-0732">Signal</keyword>
<name>A0A5C1I2W8_9SPHI</name>
<dbReference type="EMBL" id="CP043450">
    <property type="protein sequence ID" value="QEM12557.1"/>
    <property type="molecule type" value="Genomic_DNA"/>
</dbReference>
<dbReference type="RefSeq" id="WP_112568632.1">
    <property type="nucleotide sequence ID" value="NZ_CP043450.1"/>
</dbReference>
<dbReference type="AlphaFoldDB" id="A0A5C1I2W8"/>
<organism evidence="3 4">
    <name type="scientific">Mucilaginibacter rubeus</name>
    <dbReference type="NCBI Taxonomy" id="2027860"/>
    <lineage>
        <taxon>Bacteria</taxon>
        <taxon>Pseudomonadati</taxon>
        <taxon>Bacteroidota</taxon>
        <taxon>Sphingobacteriia</taxon>
        <taxon>Sphingobacteriales</taxon>
        <taxon>Sphingobacteriaceae</taxon>
        <taxon>Mucilaginibacter</taxon>
    </lineage>
</organism>
<evidence type="ECO:0000259" key="2">
    <source>
        <dbReference type="Pfam" id="PF18885"/>
    </source>
</evidence>
<evidence type="ECO:0000256" key="1">
    <source>
        <dbReference type="SAM" id="SignalP"/>
    </source>
</evidence>
<proteinExistence type="predicted"/>
<dbReference type="KEGG" id="mrub:DEO27_021930"/>
<evidence type="ECO:0000313" key="3">
    <source>
        <dbReference type="EMBL" id="QEM12557.1"/>
    </source>
</evidence>
<keyword evidence="4" id="KW-1185">Reference proteome</keyword>
<feature type="signal peptide" evidence="1">
    <location>
        <begin position="1"/>
        <end position="22"/>
    </location>
</feature>
<dbReference type="Pfam" id="PF18885">
    <property type="entry name" value="DUF5648"/>
    <property type="match status" value="1"/>
</dbReference>
<protein>
    <recommendedName>
        <fullName evidence="2">DUF5648 domain-containing protein</fullName>
    </recommendedName>
</protein>
<feature type="chain" id="PRO_5022666909" description="DUF5648 domain-containing protein" evidence="1">
    <location>
        <begin position="23"/>
        <end position="160"/>
    </location>
</feature>
<evidence type="ECO:0000313" key="4">
    <source>
        <dbReference type="Proteomes" id="UP000251402"/>
    </source>
</evidence>
<sequence>MKKYLLLLSFILLAGLPTLLQAQQDAVMPPIKQYYNATAHKHIYTTNPNELGAGKDGYVFQKNIGRLNYQYNPSSGEVIYRFFNSSSGGHYLTTHVNIFPKGYHLEGPQGCSKIIPLQNPTVPIYEYYSSAYDDFYYSDQQVSPGSGYVLNGVAFTAYTL</sequence>